<evidence type="ECO:0000313" key="4">
    <source>
        <dbReference type="Proteomes" id="UP000199213"/>
    </source>
</evidence>
<evidence type="ECO:0000313" key="3">
    <source>
        <dbReference type="EMBL" id="SDK76502.1"/>
    </source>
</evidence>
<dbReference type="Gene3D" id="3.30.750.24">
    <property type="entry name" value="STAS domain"/>
    <property type="match status" value="1"/>
</dbReference>
<reference evidence="4" key="1">
    <citation type="submission" date="2016-10" db="EMBL/GenBank/DDBJ databases">
        <authorList>
            <person name="Varghese N."/>
            <person name="Submissions S."/>
        </authorList>
    </citation>
    <scope>NUCLEOTIDE SEQUENCE [LARGE SCALE GENOMIC DNA]</scope>
    <source>
        <strain evidence="4">DSM 45460</strain>
    </source>
</reference>
<dbReference type="PROSITE" id="PS50801">
    <property type="entry name" value="STAS"/>
    <property type="match status" value="1"/>
</dbReference>
<keyword evidence="4" id="KW-1185">Reference proteome</keyword>
<dbReference type="OrthoDB" id="5196551at2"/>
<evidence type="ECO:0000256" key="1">
    <source>
        <dbReference type="SAM" id="MobiDB-lite"/>
    </source>
</evidence>
<dbReference type="PANTHER" id="PTHR33495">
    <property type="entry name" value="ANTI-SIGMA FACTOR ANTAGONIST TM_1081-RELATED-RELATED"/>
    <property type="match status" value="1"/>
</dbReference>
<accession>A0A1G9EK04</accession>
<name>A0A1G9EK04_ACTMZ</name>
<dbReference type="InterPro" id="IPR002645">
    <property type="entry name" value="STAS_dom"/>
</dbReference>
<evidence type="ECO:0000259" key="2">
    <source>
        <dbReference type="PROSITE" id="PS50801"/>
    </source>
</evidence>
<feature type="region of interest" description="Disordered" evidence="1">
    <location>
        <begin position="1"/>
        <end position="34"/>
    </location>
</feature>
<gene>
    <name evidence="3" type="ORF">SAMN04487820_112102</name>
</gene>
<sequence>MTPTPFEQHPVSPGSDPFTPLVPEPARQEPVERPEKLRLRVTRPGPNAILLTAAGEVDSTTVTRFREVLLPRLSATARLLVVDLGAVEFLSVPGLELLRYAHSQAFNRGMLLRLVVNTHAVRRAMWQTGLDTVLENHPTVASALEAVPEERVPEGVASTGIAESPGSVLNGER</sequence>
<dbReference type="InterPro" id="IPR036513">
    <property type="entry name" value="STAS_dom_sf"/>
</dbReference>
<feature type="region of interest" description="Disordered" evidence="1">
    <location>
        <begin position="154"/>
        <end position="173"/>
    </location>
</feature>
<dbReference type="CDD" id="cd07043">
    <property type="entry name" value="STAS_anti-anti-sigma_factors"/>
    <property type="match status" value="1"/>
</dbReference>
<dbReference type="Pfam" id="PF01740">
    <property type="entry name" value="STAS"/>
    <property type="match status" value="1"/>
</dbReference>
<proteinExistence type="predicted"/>
<protein>
    <submittedName>
        <fullName evidence="3">Anti-anti-sigma factor</fullName>
    </submittedName>
</protein>
<dbReference type="Proteomes" id="UP000199213">
    <property type="component" value="Unassembled WGS sequence"/>
</dbReference>
<dbReference type="AlphaFoldDB" id="A0A1G9EK04"/>
<organism evidence="3 4">
    <name type="scientific">Actinopolyspora mzabensis</name>
    <dbReference type="NCBI Taxonomy" id="995066"/>
    <lineage>
        <taxon>Bacteria</taxon>
        <taxon>Bacillati</taxon>
        <taxon>Actinomycetota</taxon>
        <taxon>Actinomycetes</taxon>
        <taxon>Actinopolysporales</taxon>
        <taxon>Actinopolysporaceae</taxon>
        <taxon>Actinopolyspora</taxon>
    </lineage>
</organism>
<dbReference type="RefSeq" id="WP_092631297.1">
    <property type="nucleotide sequence ID" value="NZ_FNFM01000012.1"/>
</dbReference>
<dbReference type="EMBL" id="FNFM01000012">
    <property type="protein sequence ID" value="SDK76502.1"/>
    <property type="molecule type" value="Genomic_DNA"/>
</dbReference>
<dbReference type="PANTHER" id="PTHR33495:SF2">
    <property type="entry name" value="ANTI-SIGMA FACTOR ANTAGONIST TM_1081-RELATED"/>
    <property type="match status" value="1"/>
</dbReference>
<dbReference type="SUPFAM" id="SSF52091">
    <property type="entry name" value="SpoIIaa-like"/>
    <property type="match status" value="1"/>
</dbReference>
<dbReference type="GO" id="GO:0043856">
    <property type="term" value="F:anti-sigma factor antagonist activity"/>
    <property type="evidence" value="ECO:0007669"/>
    <property type="project" value="TreeGrafter"/>
</dbReference>
<feature type="domain" description="STAS" evidence="2">
    <location>
        <begin position="46"/>
        <end position="147"/>
    </location>
</feature>